<evidence type="ECO:0000256" key="1">
    <source>
        <dbReference type="ARBA" id="ARBA00022679"/>
    </source>
</evidence>
<dbReference type="PANTHER" id="PTHR43877">
    <property type="entry name" value="AMINOALKYLPHOSPHONATE N-ACETYLTRANSFERASE-RELATED-RELATED"/>
    <property type="match status" value="1"/>
</dbReference>
<dbReference type="SUPFAM" id="SSF55729">
    <property type="entry name" value="Acyl-CoA N-acyltransferases (Nat)"/>
    <property type="match status" value="1"/>
</dbReference>
<reference evidence="4 5" key="1">
    <citation type="submission" date="2023-07" db="EMBL/GenBank/DDBJ databases">
        <title>Sorghum-associated microbial communities from plants grown in Nebraska, USA.</title>
        <authorList>
            <person name="Schachtman D."/>
        </authorList>
    </citation>
    <scope>NUCLEOTIDE SEQUENCE [LARGE SCALE GENOMIC DNA]</scope>
    <source>
        <strain evidence="4 5">DS2154</strain>
    </source>
</reference>
<dbReference type="RefSeq" id="WP_310034744.1">
    <property type="nucleotide sequence ID" value="NZ_JAVDRL010000014.1"/>
</dbReference>
<dbReference type="Proteomes" id="UP001262754">
    <property type="component" value="Unassembled WGS sequence"/>
</dbReference>
<evidence type="ECO:0000256" key="2">
    <source>
        <dbReference type="ARBA" id="ARBA00023315"/>
    </source>
</evidence>
<organism evidence="4 5">
    <name type="scientific">Caulobacter rhizosphaerae</name>
    <dbReference type="NCBI Taxonomy" id="2010972"/>
    <lineage>
        <taxon>Bacteria</taxon>
        <taxon>Pseudomonadati</taxon>
        <taxon>Pseudomonadota</taxon>
        <taxon>Alphaproteobacteria</taxon>
        <taxon>Caulobacterales</taxon>
        <taxon>Caulobacteraceae</taxon>
        <taxon>Caulobacter</taxon>
    </lineage>
</organism>
<sequence>MTALRIVPGDFDDTRVVALLAGHFAAMRSTAPEESCHVMPLDAMREADLDFFAAWDGEDLAGVGAVKRLDEGHGEIKSMHTAAAFRRRRVGQAILDHLLSHAAALGLSRLSLETGASDFFVAARALYARNGFSNCAPFGPYKSDPNSVFMTRCV</sequence>
<protein>
    <submittedName>
        <fullName evidence="4">Acetyltransferase</fullName>
        <ecNumber evidence="4">2.3.1.-</ecNumber>
    </submittedName>
</protein>
<comment type="caution">
    <text evidence="4">The sequence shown here is derived from an EMBL/GenBank/DDBJ whole genome shotgun (WGS) entry which is preliminary data.</text>
</comment>
<evidence type="ECO:0000313" key="4">
    <source>
        <dbReference type="EMBL" id="MDR6533790.1"/>
    </source>
</evidence>
<dbReference type="Pfam" id="PF00583">
    <property type="entry name" value="Acetyltransf_1"/>
    <property type="match status" value="1"/>
</dbReference>
<dbReference type="InterPro" id="IPR016181">
    <property type="entry name" value="Acyl_CoA_acyltransferase"/>
</dbReference>
<dbReference type="InterPro" id="IPR000182">
    <property type="entry name" value="GNAT_dom"/>
</dbReference>
<proteinExistence type="predicted"/>
<dbReference type="InterPro" id="IPR050832">
    <property type="entry name" value="Bact_Acetyltransf"/>
</dbReference>
<dbReference type="PANTHER" id="PTHR43877:SF5">
    <property type="entry name" value="BLL8307 PROTEIN"/>
    <property type="match status" value="1"/>
</dbReference>
<dbReference type="Gene3D" id="3.40.630.30">
    <property type="match status" value="1"/>
</dbReference>
<accession>A0ABU1N6Y0</accession>
<gene>
    <name evidence="4" type="ORF">J2800_004560</name>
</gene>
<keyword evidence="2 4" id="KW-0012">Acyltransferase</keyword>
<dbReference type="PROSITE" id="PS51186">
    <property type="entry name" value="GNAT"/>
    <property type="match status" value="1"/>
</dbReference>
<name>A0ABU1N6Y0_9CAUL</name>
<dbReference type="EC" id="2.3.1.-" evidence="4"/>
<dbReference type="EMBL" id="JAVDRL010000014">
    <property type="protein sequence ID" value="MDR6533790.1"/>
    <property type="molecule type" value="Genomic_DNA"/>
</dbReference>
<dbReference type="CDD" id="cd04301">
    <property type="entry name" value="NAT_SF"/>
    <property type="match status" value="1"/>
</dbReference>
<feature type="domain" description="N-acetyltransferase" evidence="3">
    <location>
        <begin position="4"/>
        <end position="154"/>
    </location>
</feature>
<keyword evidence="1 4" id="KW-0808">Transferase</keyword>
<dbReference type="GO" id="GO:0016746">
    <property type="term" value="F:acyltransferase activity"/>
    <property type="evidence" value="ECO:0007669"/>
    <property type="project" value="UniProtKB-KW"/>
</dbReference>
<evidence type="ECO:0000313" key="5">
    <source>
        <dbReference type="Proteomes" id="UP001262754"/>
    </source>
</evidence>
<keyword evidence="5" id="KW-1185">Reference proteome</keyword>
<evidence type="ECO:0000259" key="3">
    <source>
        <dbReference type="PROSITE" id="PS51186"/>
    </source>
</evidence>